<feature type="non-terminal residue" evidence="1">
    <location>
        <position position="108"/>
    </location>
</feature>
<name>A0A1B6H819_9HEMI</name>
<dbReference type="EMBL" id="GECU01036953">
    <property type="protein sequence ID" value="JAS70753.1"/>
    <property type="molecule type" value="Transcribed_RNA"/>
</dbReference>
<reference evidence="1" key="1">
    <citation type="submission" date="2015-11" db="EMBL/GenBank/DDBJ databases">
        <title>De novo transcriptome assembly of four potential Pierce s Disease insect vectors from Arizona vineyards.</title>
        <authorList>
            <person name="Tassone E.E."/>
        </authorList>
    </citation>
    <scope>NUCLEOTIDE SEQUENCE</scope>
</reference>
<feature type="non-terminal residue" evidence="1">
    <location>
        <position position="1"/>
    </location>
</feature>
<protein>
    <submittedName>
        <fullName evidence="1">Uncharacterized protein</fullName>
    </submittedName>
</protein>
<dbReference type="AlphaFoldDB" id="A0A1B6H819"/>
<proteinExistence type="predicted"/>
<gene>
    <name evidence="1" type="ORF">g.58127</name>
</gene>
<sequence>KMEQQFTEHRLLITNTKQEITQSLKTYIDEQCNKITTDVNQRFTVHDTKMESGQKALKEELINKFESQLTSFTKNTDLKIENLANELPLTIKHQTEQTIKHNNEELED</sequence>
<accession>A0A1B6H819</accession>
<organism evidence="1">
    <name type="scientific">Homalodisca liturata</name>
    <dbReference type="NCBI Taxonomy" id="320908"/>
    <lineage>
        <taxon>Eukaryota</taxon>
        <taxon>Metazoa</taxon>
        <taxon>Ecdysozoa</taxon>
        <taxon>Arthropoda</taxon>
        <taxon>Hexapoda</taxon>
        <taxon>Insecta</taxon>
        <taxon>Pterygota</taxon>
        <taxon>Neoptera</taxon>
        <taxon>Paraneoptera</taxon>
        <taxon>Hemiptera</taxon>
        <taxon>Auchenorrhyncha</taxon>
        <taxon>Membracoidea</taxon>
        <taxon>Cicadellidae</taxon>
        <taxon>Cicadellinae</taxon>
        <taxon>Proconiini</taxon>
        <taxon>Homalodisca</taxon>
    </lineage>
</organism>
<evidence type="ECO:0000313" key="1">
    <source>
        <dbReference type="EMBL" id="JAS70753.1"/>
    </source>
</evidence>